<dbReference type="Gramene" id="Kaladp0096s0108.1.v1.1">
    <property type="protein sequence ID" value="Kaladp0096s0108.1.v1.1"/>
    <property type="gene ID" value="Kaladp0096s0108.v1.1"/>
</dbReference>
<organism evidence="1 2">
    <name type="scientific">Kalanchoe fedtschenkoi</name>
    <name type="common">Lavender scallops</name>
    <name type="synonym">South American air plant</name>
    <dbReference type="NCBI Taxonomy" id="63787"/>
    <lineage>
        <taxon>Eukaryota</taxon>
        <taxon>Viridiplantae</taxon>
        <taxon>Streptophyta</taxon>
        <taxon>Embryophyta</taxon>
        <taxon>Tracheophyta</taxon>
        <taxon>Spermatophyta</taxon>
        <taxon>Magnoliopsida</taxon>
        <taxon>eudicotyledons</taxon>
        <taxon>Gunneridae</taxon>
        <taxon>Pentapetalae</taxon>
        <taxon>Saxifragales</taxon>
        <taxon>Crassulaceae</taxon>
        <taxon>Kalanchoe</taxon>
    </lineage>
</organism>
<keyword evidence="2" id="KW-1185">Reference proteome</keyword>
<name>A0A7N0V3F6_KALFE</name>
<dbReference type="PANTHER" id="PTHR33879">
    <property type="entry name" value="17.6 KDA CLASS II HEAT SHOCK PROTEIN-RELATED"/>
    <property type="match status" value="1"/>
</dbReference>
<sequence>MIRSEPRSNLIPVTTPIVSSGHHRLSRKRSYADAVCSANRTQMFGVEARKKLRRLPHVFSRVLELPLKSDADVSVEVNPSNFRFVVAVGNGVCEAGSRFGARVIQVYPGVVKVIVTGYGTDEDENELQLMDGLELDKWRFRLPVTTSPEHSTAVCVDGTLVVTVPKQTAVDGDGAKRVLEWD</sequence>
<evidence type="ECO:0000313" key="2">
    <source>
        <dbReference type="Proteomes" id="UP000594263"/>
    </source>
</evidence>
<dbReference type="PANTHER" id="PTHR33879:SF3">
    <property type="entry name" value="17.6 KDA CLASS II HEAT SHOCK PROTEIN-RELATED"/>
    <property type="match status" value="1"/>
</dbReference>
<dbReference type="AlphaFoldDB" id="A0A7N0V3F6"/>
<protein>
    <recommendedName>
        <fullName evidence="3">SHSP domain-containing protein</fullName>
    </recommendedName>
</protein>
<evidence type="ECO:0008006" key="3">
    <source>
        <dbReference type="Google" id="ProtNLM"/>
    </source>
</evidence>
<dbReference type="EnsemblPlants" id="Kaladp0096s0108.1.v1.1">
    <property type="protein sequence ID" value="Kaladp0096s0108.1.v1.1"/>
    <property type="gene ID" value="Kaladp0096s0108.v1.1"/>
</dbReference>
<dbReference type="CDD" id="cd06464">
    <property type="entry name" value="ACD_sHsps-like"/>
    <property type="match status" value="1"/>
</dbReference>
<dbReference type="Proteomes" id="UP000594263">
    <property type="component" value="Unplaced"/>
</dbReference>
<proteinExistence type="predicted"/>
<accession>A0A7N0V3F6</accession>
<evidence type="ECO:0000313" key="1">
    <source>
        <dbReference type="EnsemblPlants" id="Kaladp0096s0108.1.v1.1"/>
    </source>
</evidence>
<reference evidence="1" key="1">
    <citation type="submission" date="2021-01" db="UniProtKB">
        <authorList>
            <consortium name="EnsemblPlants"/>
        </authorList>
    </citation>
    <scope>IDENTIFICATION</scope>
</reference>